<dbReference type="EMBL" id="JBAKBA010000025">
    <property type="protein sequence ID" value="MEL0659749.1"/>
    <property type="molecule type" value="Genomic_DNA"/>
</dbReference>
<evidence type="ECO:0000313" key="2">
    <source>
        <dbReference type="Proteomes" id="UP001366060"/>
    </source>
</evidence>
<comment type="caution">
    <text evidence="1">The sequence shown here is derived from an EMBL/GenBank/DDBJ whole genome shotgun (WGS) entry which is preliminary data.</text>
</comment>
<name>A0ABU9HCY8_9GAMM</name>
<dbReference type="RefSeq" id="WP_341628281.1">
    <property type="nucleotide sequence ID" value="NZ_JBAKBA010000025.1"/>
</dbReference>
<sequence length="313" mass="36963">MIDFKLKKDFLFIESPLQLLNAYEAVNYFKLSSYRIIIRLSGKKNNDNQLLHLIAFLQIKEFEIININAKEKNFIDFCKIFFFICKYTCNSLISDRIFLGNFGAGFFSILLKIYNKNKVILLDDGSKTLSIQRSFSNINYYTLFSLYSLRPIKNQRIYKNRYSMTLNMLNDLDRKTDGKSVLFLGAKIAEIGMVKEEYYLSLMKEISIYYSAFNIIYIPHREENPFKLELISQYLNIKVKKIDYPVELYGIYENIIPVKVASFFSTALITMMNIYKLDVESFCFDYSSVKNKKSLDELYDYQEKYMSVIKLVI</sequence>
<organism evidence="1 2">
    <name type="scientific">Psychromonas arctica</name>
    <dbReference type="NCBI Taxonomy" id="168275"/>
    <lineage>
        <taxon>Bacteria</taxon>
        <taxon>Pseudomonadati</taxon>
        <taxon>Pseudomonadota</taxon>
        <taxon>Gammaproteobacteria</taxon>
        <taxon>Alteromonadales</taxon>
        <taxon>Psychromonadaceae</taxon>
        <taxon>Psychromonas</taxon>
    </lineage>
</organism>
<reference evidence="1 2" key="1">
    <citation type="submission" date="2024-02" db="EMBL/GenBank/DDBJ databases">
        <title>Bacteria isolated from the canopy kelp, Nereocystis luetkeana.</title>
        <authorList>
            <person name="Pfister C.A."/>
            <person name="Younker I.T."/>
            <person name="Light S.H."/>
        </authorList>
    </citation>
    <scope>NUCLEOTIDE SEQUENCE [LARGE SCALE GENOMIC DNA]</scope>
    <source>
        <strain evidence="1 2">TI.2.07</strain>
    </source>
</reference>
<gene>
    <name evidence="1" type="ORF">V6255_11430</name>
</gene>
<keyword evidence="2" id="KW-1185">Reference proteome</keyword>
<evidence type="ECO:0000313" key="1">
    <source>
        <dbReference type="EMBL" id="MEL0659749.1"/>
    </source>
</evidence>
<proteinExistence type="predicted"/>
<protein>
    <submittedName>
        <fullName evidence="1">Uncharacterized protein</fullName>
    </submittedName>
</protein>
<accession>A0ABU9HCY8</accession>
<dbReference type="Proteomes" id="UP001366060">
    <property type="component" value="Unassembled WGS sequence"/>
</dbReference>